<sequence length="1145" mass="123803">MFSSIIRFRVLLFIYYIINNISQCFSNDILGCGGFVKSHASLDFSKIEIGLYTKEGSLKERTECAPTNGYYFLPLYEKGEYILKVHPPAGWSFEPSEVELLIDGETDQCSTGEDINFVFNGFGITGRVITAGQKQGPSGINIQLVNEKGDIRNTITTVGGDFHFTPVIPGKYIVKASHPRWKLEPAQTVVQVKEGNTVLPQGSLSVKGYDVSGSVSSFGSPIAGITVLLYSLQENPRFRVEGCITALLQGVPDSPICYSVTNAAGEFKFGLVPAGEYKLLALAKSPGQAAITYNIKPDAVPFTVKHDSLFIRNAFEISGFSVLGSVLTSAGGGGISGARVLVGGEPVGTTDSAGAFTLSGLKPGTFSLNFQHEHCEFDELQVVVTASGVSAPLRSVAARWRVCGELSPPEPRSVVLRATDRSAPVQRVQAAADGNWCTFLPPGVYAATVEVSEQEQRDGLQFYPEQRAVSVARAAVRGVAFSQVRARVRGRVLCGAHCAGLRVALRPLAADGNYAGPPRHAPVLNGEYTFEEVVPGSVELSVPEERLCWAEAAHNVVVAQELPPVPDFELHGLALRVSATHGMQLEYKSTSATGVLTVPAGLSRQCVPLADRYTLTPRGCHRVQPPEVTVDMNTEDVPSVSLVAVAHAAVLRILSPEPAAVALRLSGAGRADQLLPLRAQPAPDGQGYEYEHTLYLAEDEVITIEPQSSQLLFSPRGPQQLAGGLQCRSDALTLRAAKALTLSGRIVPPVAGVLLTLEGEDVKRTQTTGEDGAYSFGPLDAALQYRVSAEKDSYVFAERDERGDIAAHKLAEITVQLVDAADDTPLEGALVSVSGGAFRRNVASGAAGWLRFGALSPAQYYVKPNMKEYRFEPPHAIVPVGDGRTHQLLFKGLRVAWSAHGRCVSLGGAGVARVPVRARAHAEHAARCPQQDATTAAAGDFRIRGLLPNCEYTLELKPSAEPELMNIELAKAPPPILVKEKDIENIRLIIIQLNQFTDTNVLVHTPNIEHYKTLRLSLSPEAPPYTDVHTVKLDPLGYSAHNNPGLMVTLPRLPANNKTYVLKVESNLSKVTYTYEEQVFYITSDGKFRHFDIEFVPKVKSSEQELRQSSLLVLGLLPALALLYLQRHRLPSLRSDGKKAPRKKQ</sequence>
<dbReference type="InterPro" id="IPR055074">
    <property type="entry name" value="NOMO1-3_2nd"/>
</dbReference>
<evidence type="ECO:0000259" key="13">
    <source>
        <dbReference type="Pfam" id="PF23193"/>
    </source>
</evidence>
<dbReference type="SUPFAM" id="SSF49452">
    <property type="entry name" value="Starch-binding domain-like"/>
    <property type="match status" value="2"/>
</dbReference>
<keyword evidence="5" id="KW-1133">Transmembrane helix</keyword>
<dbReference type="InterPro" id="IPR055073">
    <property type="entry name" value="NOMO1-like_9th"/>
</dbReference>
<evidence type="ECO:0000259" key="11">
    <source>
        <dbReference type="Pfam" id="PF23141"/>
    </source>
</evidence>
<dbReference type="AlphaFoldDB" id="A0A6J1NKT7"/>
<dbReference type="RefSeq" id="XP_023943741.2">
    <property type="nucleotide sequence ID" value="XM_024087973.2"/>
</dbReference>
<dbReference type="Pfam" id="PF22898">
    <property type="entry name" value="NOMO1-like_1st"/>
    <property type="match status" value="1"/>
</dbReference>
<dbReference type="Pfam" id="PF23194">
    <property type="entry name" value="NOMO_5th"/>
    <property type="match status" value="1"/>
</dbReference>
<dbReference type="InterPro" id="IPR013784">
    <property type="entry name" value="Carb-bd-like_fold"/>
</dbReference>
<feature type="domain" description="NOMO fifth transthyretin-like" evidence="14">
    <location>
        <begin position="402"/>
        <end position="481"/>
    </location>
</feature>
<gene>
    <name evidence="16" type="primary">LOC112049910</name>
</gene>
<dbReference type="PANTHER" id="PTHR23303:SF14">
    <property type="entry name" value="BOS COMPLEX SUBUNIT NOMO1-RELATED"/>
    <property type="match status" value="1"/>
</dbReference>
<evidence type="ECO:0000256" key="1">
    <source>
        <dbReference type="ARBA" id="ARBA00004115"/>
    </source>
</evidence>
<keyword evidence="4" id="KW-0256">Endoplasmic reticulum</keyword>
<evidence type="ECO:0000256" key="2">
    <source>
        <dbReference type="ARBA" id="ARBA00022692"/>
    </source>
</evidence>
<feature type="domain" description="NOMO-like ninth beta-sandwich" evidence="9">
    <location>
        <begin position="739"/>
        <end position="805"/>
    </location>
</feature>
<keyword evidence="3 7" id="KW-0732">Signal</keyword>
<dbReference type="PANTHER" id="PTHR23303">
    <property type="entry name" value="CARBOXYPEPTIDASE REGULATORY REGION-CONTAINING"/>
    <property type="match status" value="1"/>
</dbReference>
<organism evidence="15 16">
    <name type="scientific">Bicyclus anynana</name>
    <name type="common">Squinting bush brown butterfly</name>
    <dbReference type="NCBI Taxonomy" id="110368"/>
    <lineage>
        <taxon>Eukaryota</taxon>
        <taxon>Metazoa</taxon>
        <taxon>Ecdysozoa</taxon>
        <taxon>Arthropoda</taxon>
        <taxon>Hexapoda</taxon>
        <taxon>Insecta</taxon>
        <taxon>Pterygota</taxon>
        <taxon>Neoptera</taxon>
        <taxon>Endopterygota</taxon>
        <taxon>Lepidoptera</taxon>
        <taxon>Glossata</taxon>
        <taxon>Ditrysia</taxon>
        <taxon>Papilionoidea</taxon>
        <taxon>Nymphalidae</taxon>
        <taxon>Satyrinae</taxon>
        <taxon>Satyrini</taxon>
        <taxon>Mycalesina</taxon>
        <taxon>Bicyclus</taxon>
    </lineage>
</organism>
<dbReference type="InterPro" id="IPR056191">
    <property type="entry name" value="NOMO_12th"/>
</dbReference>
<evidence type="ECO:0000256" key="7">
    <source>
        <dbReference type="SAM" id="SignalP"/>
    </source>
</evidence>
<dbReference type="GO" id="GO:0030246">
    <property type="term" value="F:carbohydrate binding"/>
    <property type="evidence" value="ECO:0007669"/>
    <property type="project" value="InterPro"/>
</dbReference>
<feature type="domain" description="NOMO-like N-terminal beta-sandwich" evidence="8">
    <location>
        <begin position="33"/>
        <end position="117"/>
    </location>
</feature>
<evidence type="ECO:0000259" key="8">
    <source>
        <dbReference type="Pfam" id="PF22898"/>
    </source>
</evidence>
<dbReference type="Pfam" id="PF23193">
    <property type="entry name" value="NOMO_3rd"/>
    <property type="match status" value="1"/>
</dbReference>
<dbReference type="Pfam" id="PF22902">
    <property type="entry name" value="NOMO1-like_9th"/>
    <property type="match status" value="1"/>
</dbReference>
<keyword evidence="15" id="KW-1185">Reference proteome</keyword>
<evidence type="ECO:0000259" key="9">
    <source>
        <dbReference type="Pfam" id="PF22902"/>
    </source>
</evidence>
<dbReference type="GeneID" id="112049910"/>
<name>A0A6J1NKT7_BICAN</name>
<feature type="chain" id="PRO_5046688356" evidence="7">
    <location>
        <begin position="27"/>
        <end position="1145"/>
    </location>
</feature>
<feature type="domain" description="NOMO seventh transthyretin-like" evidence="11">
    <location>
        <begin position="575"/>
        <end position="635"/>
    </location>
</feature>
<evidence type="ECO:0000313" key="15">
    <source>
        <dbReference type="Proteomes" id="UP001652582"/>
    </source>
</evidence>
<proteinExistence type="predicted"/>
<comment type="subcellular location">
    <subcellularLocation>
        <location evidence="1">Endoplasmic reticulum membrane</location>
        <topology evidence="1">Single-pass type I membrane protein</topology>
    </subcellularLocation>
</comment>
<dbReference type="Gene3D" id="2.60.40.1120">
    <property type="entry name" value="Carboxypeptidase-like, regulatory domain"/>
    <property type="match status" value="2"/>
</dbReference>
<evidence type="ECO:0000259" key="12">
    <source>
        <dbReference type="Pfam" id="PF23192"/>
    </source>
</evidence>
<dbReference type="KEGG" id="bany:112049910"/>
<feature type="domain" description="NOMO C-terminal transthyretin-like" evidence="12">
    <location>
        <begin position="998"/>
        <end position="1097"/>
    </location>
</feature>
<evidence type="ECO:0000259" key="14">
    <source>
        <dbReference type="Pfam" id="PF23194"/>
    </source>
</evidence>
<keyword evidence="6" id="KW-0472">Membrane</keyword>
<protein>
    <submittedName>
        <fullName evidence="16">Nodal modulator 1</fullName>
    </submittedName>
</protein>
<feature type="domain" description="NOMO third transthyretin-like" evidence="13">
    <location>
        <begin position="213"/>
        <end position="312"/>
    </location>
</feature>
<dbReference type="InterPro" id="IPR056190">
    <property type="entry name" value="NOMO_5th"/>
</dbReference>
<evidence type="ECO:0000256" key="3">
    <source>
        <dbReference type="ARBA" id="ARBA00022729"/>
    </source>
</evidence>
<evidence type="ECO:0000256" key="5">
    <source>
        <dbReference type="ARBA" id="ARBA00022989"/>
    </source>
</evidence>
<reference evidence="15" key="1">
    <citation type="submission" date="2025-05" db="UniProtKB">
        <authorList>
            <consortium name="RefSeq"/>
        </authorList>
    </citation>
    <scope>NUCLEOTIDE SEQUENCE [LARGE SCALE GENOMIC DNA]</scope>
</reference>
<evidence type="ECO:0000256" key="4">
    <source>
        <dbReference type="ARBA" id="ARBA00022824"/>
    </source>
</evidence>
<dbReference type="OrthoDB" id="10263633at2759"/>
<feature type="signal peptide" evidence="7">
    <location>
        <begin position="1"/>
        <end position="26"/>
    </location>
</feature>
<evidence type="ECO:0000259" key="10">
    <source>
        <dbReference type="Pfam" id="PF22904"/>
    </source>
</evidence>
<dbReference type="GO" id="GO:0005789">
    <property type="term" value="C:endoplasmic reticulum membrane"/>
    <property type="evidence" value="ECO:0007669"/>
    <property type="project" value="UniProtKB-SubCell"/>
</dbReference>
<dbReference type="Pfam" id="PF22904">
    <property type="entry name" value="NOMO1-like_2nd"/>
    <property type="match status" value="1"/>
</dbReference>
<dbReference type="InterPro" id="IPR055075">
    <property type="entry name" value="NOMO-like_N"/>
</dbReference>
<dbReference type="Proteomes" id="UP001652582">
    <property type="component" value="Chromosome 1"/>
</dbReference>
<dbReference type="InterPro" id="IPR056319">
    <property type="entry name" value="NOMO_7th"/>
</dbReference>
<accession>A0A6J1NKT7</accession>
<dbReference type="InterPro" id="IPR051417">
    <property type="entry name" value="SDr/BOS_complex"/>
</dbReference>
<evidence type="ECO:0000313" key="16">
    <source>
        <dbReference type="RefSeq" id="XP_023943741.2"/>
    </source>
</evidence>
<keyword evidence="2" id="KW-0812">Transmembrane</keyword>
<dbReference type="InterPro" id="IPR056189">
    <property type="entry name" value="NOMO_3rd"/>
</dbReference>
<evidence type="ECO:0000256" key="6">
    <source>
        <dbReference type="ARBA" id="ARBA00023136"/>
    </source>
</evidence>
<dbReference type="Pfam" id="PF23192">
    <property type="entry name" value="NOMO_12th"/>
    <property type="match status" value="1"/>
</dbReference>
<reference evidence="16" key="2">
    <citation type="submission" date="2025-08" db="UniProtKB">
        <authorList>
            <consortium name="RefSeq"/>
        </authorList>
    </citation>
    <scope>IDENTIFICATION</scope>
</reference>
<dbReference type="Pfam" id="PF23141">
    <property type="entry name" value="Ig_NOMO"/>
    <property type="match status" value="1"/>
</dbReference>
<feature type="domain" description="NOMO second beta-sandwich" evidence="10">
    <location>
        <begin position="119"/>
        <end position="206"/>
    </location>
</feature>